<evidence type="ECO:0000256" key="3">
    <source>
        <dbReference type="SAM" id="Phobius"/>
    </source>
</evidence>
<feature type="compositionally biased region" description="Polar residues" evidence="2">
    <location>
        <begin position="4360"/>
        <end position="4380"/>
    </location>
</feature>
<protein>
    <recommendedName>
        <fullName evidence="4">Dystroglycan-type cadherin-like domain-containing protein</fullName>
    </recommendedName>
</protein>
<dbReference type="NCBIfam" id="TIGR01643">
    <property type="entry name" value="YD_repeat_2x"/>
    <property type="match status" value="13"/>
</dbReference>
<dbReference type="SUPFAM" id="SSF49313">
    <property type="entry name" value="Cadherin-like"/>
    <property type="match status" value="5"/>
</dbReference>
<reference evidence="5 6" key="1">
    <citation type="journal article" date="2017" name="DNA Res.">
        <title>Complete genome sequence and expression profile of the commercial lytic enzyme producer Lysobacter enzymogenes M497-1.</title>
        <authorList>
            <person name="Takami H."/>
            <person name="Toyoda A."/>
            <person name="Uchiyama I."/>
            <person name="Itoh T."/>
            <person name="Takaki Y."/>
            <person name="Arai W."/>
            <person name="Nishi S."/>
            <person name="Kawai M."/>
            <person name="Shinya K."/>
            <person name="Ikeda H."/>
        </authorList>
    </citation>
    <scope>NUCLEOTIDE SEQUENCE [LARGE SCALE GENOMIC DNA]</scope>
    <source>
        <strain evidence="5 6">M497-1</strain>
    </source>
</reference>
<dbReference type="InterPro" id="IPR013783">
    <property type="entry name" value="Ig-like_fold"/>
</dbReference>
<evidence type="ECO:0000256" key="1">
    <source>
        <dbReference type="ARBA" id="ARBA00022737"/>
    </source>
</evidence>
<gene>
    <name evidence="5" type="ORF">LEN_1413</name>
</gene>
<organism evidence="5 6">
    <name type="scientific">Lysobacter enzymogenes</name>
    <dbReference type="NCBI Taxonomy" id="69"/>
    <lineage>
        <taxon>Bacteria</taxon>
        <taxon>Pseudomonadati</taxon>
        <taxon>Pseudomonadota</taxon>
        <taxon>Gammaproteobacteria</taxon>
        <taxon>Lysobacterales</taxon>
        <taxon>Lysobacteraceae</taxon>
        <taxon>Lysobacter</taxon>
    </lineage>
</organism>
<dbReference type="InterPro" id="IPR006530">
    <property type="entry name" value="YD"/>
</dbReference>
<keyword evidence="3" id="KW-1133">Transmembrane helix</keyword>
<evidence type="ECO:0000313" key="5">
    <source>
        <dbReference type="EMBL" id="BAV96900.1"/>
    </source>
</evidence>
<dbReference type="InterPro" id="IPR015919">
    <property type="entry name" value="Cadherin-like_sf"/>
</dbReference>
<feature type="transmembrane region" description="Helical" evidence="3">
    <location>
        <begin position="4211"/>
        <end position="4233"/>
    </location>
</feature>
<name>A0AAU9ACZ4_LYSEN</name>
<feature type="domain" description="Dystroglycan-type cadherin-like" evidence="4">
    <location>
        <begin position="3420"/>
        <end position="3501"/>
    </location>
</feature>
<sequence length="4885" mass="527769">MSAIVSGIGLGLYNGSASQIGRGLGGDARLGQGKDEQYVNIATGNLVLRSQDEFLTFRGLGMSAVRTYNSRGQLGDSGADAWITGFERRVQLLSGTLNTAGSIMRRHTGDGAYQDFTYVSPGLYRSSIGDGAHDTLALDSSDNSWVWTEGSSRQAERYADHADATLKGRLIRIRDMKSEQATAIYWNVLYDAAGRITEIAAGETGSAEALLYAYDSSGRLTSLSTRTDGVVREQTIYRYDSAGRLYSVLTDLTPDDPAGDRDTWDTSNFSNNDGYWLHTVYTYADATSLRITQVRQSDGTVVSYTYDAQGRVRTLTRGDTNADDSDGIGQTLTFTYDDANRSTEVADSTGRSWGYVYDAAGQLTEVRAPAVAGLRELTQYSYDAAGNVTRIKSLRGSTTLAETVYQYDANGNVLWQWDTVDPASGASATAIQRTWTANNQLATETVYTGLDADRELAAQAPSGGLTTSYAYDAQDRLRFIVSADGAVQEFEYETVGAGAGQVAKARRYLGAAYTGAATLSALSAWVTAAQRAQSTLVESSYDLKGRLAGTKAYAQVDASGNGVENDAAELVRYRYDARGLLLQRQVLRSSTATADDARDVVQTTTYTYDGLDRLLSEIVTEKTGTGAEQIRRSVSQWSYLASSNTVRIVVEGGAVGDGIASNDRVRLEVRDASGQLVRVTESAVSGGDTRTLARHYYDSAGRLRASEDAGGARRYFFYDEEGQLTAEVDATGAVLEYVRDDLGRIKQTLAYATRVDTSAWLAAGKVVPALLSAIRPATHADDRSATRSFDALGRLISERAGDGATATYSYDGAGRLLQVKQQDSAGNSRVSRSFYDAVGRLVGQLDAEGYLVEHRYDLAGRRIGSTAYATATDGAQRAAGTLAQLRPAADAASDQTTRWFFDGRGNLVGQLDAEGYLSETLYDEARNERASKAYALRLTGLSGSETLATLRSAAAAGEVRETRRSFDALGRLTAERNAEGTLTRYSYDVQGNLLRAERAADTSELRESRLRYNVFGELIGELSGEGAARVQAGMSEAQLDVLFAQYGVRHSYDSLGRRSESIDAAGNKTWYFYDTAGRQTFVVKGAADANGVANALGEVSETRYTAFGEVRDSSAYTGRIVLATAGSRDSAAAAIATLAYTAASDSRRSFSYTQRGQLALAVDAEGQQRQYTYNAFDDLVREAVLNAGATSTVETDYDRRGLAVVRRDGVGTALARSTSAIYDAFGRLVRSTDARGVPRAYDYDRLGRQIATHQTILGRVQTTRAAYDAFGRTLSTTDALGRVATTVYDTANRTTTVTTPEGIAVKTFFDRHGQKIKVAAPLPGGSVAETSYVYDRDGNLLSSTDPVGRTASNEYDARGLLAATVDGSGRRIELRYDAAGRLLRRIEDPAGLALTTTYRYDGQGRKIETVDASGRVAAYAYDREGRLTQATQDPSGLNLRTTYSYDAQGRQIRVTEGAGTAAARTVQYDYDALGRRVAERIDPDGLNLIVEYAYDAGDLLVRRTDARQSVTRYYYDQAGQLVYTVDPLGVMTRNWYDLNGRVVATRTFIAATDASTLTDATTIAQLDARLTWGSTDPGTYTVYDRDGRARLGLSTAGELQEYGYDAGGRVATTRRYAAAAPSLGTALLDKLFNGTATVADFDLAPLRNDAADQIVYNVYTAAGELRTTVDNTGTVVSYVYDRAGRMVVHKRYANAARFNPTIRAKLAAGTATPQDVIDVTPVDNAADLVAYTSYDGAGRARYSVDANGGVLETWYDAAGRVAGTRAYAVPVALDATLKPQLIAGDTAAFTALRDRLAAVADDARDLREYRIYDAAGRVVATVDGAGYVGVRSYDAAGQFVHERQRSQAATISAALRAKLVAGTATLAELVAVAPQTDGSDTVVWRSYDAAGRERFVLTQTSALSNGVGLYTVEERRYDGASRVIMTVRYDSAIAFGPGATVADVNAALSVAGVFAPERNRQTNYVYDVAGRLRFTVDDLGAVAEQRYDGAGRVVETRQYGAFIATSTAMTLAAVGAAVAGIAQVRKTVTAYDAGGRALSVTDALDQVRRYSYDNLGQLKSYTNANGHTWNYEYDLAGRRVAEFSPEVAIGSADAAGAQSVRTGRIVTRTAYDALGNVLSRTENADTAHSRVTRYVYDNRGHQIRTVFPDAGRIDPATDRLVATGTQPTLEVTYDALGRAVMQKDTRGYYSYKSYDGLGRVVYEIDQEGYVTGYSYDGFGQQTELRRYAQRLNTAALSGWSEGQPISRAQAATVATSAADRTLSTRYDQRGLVVQVQQSQVAYYTAAGVAATGTPTVRTVYDGYGQKVKESTLLEGTAGASDARWADSYSYYDAVGRKTLGVDAEGYVTRVSYNANGETTESVEYAKAIATSALSTSTPPTLPPAGDAISGYDRISRWSYDALGRKSSETAVRHFQRVDGSADVRDVVRQLRYDGEDRVTQIIDDTGTLATAYDALGRVVSVTEPSRKVINDGTFGLLLDVASRDLNVFYMYENASPYTEMRYDAFGNLLLTRKYATGKRENGTVTAHAKDQLESIRYDWQGRAVAVSAANGDTRYSEYDAADNVVHQRYKLSGSAASRDLKIDAWYDYDKAGRQVHSSQSRQSLDGSNLIVERNLWVGYNAFGEVTSQAHTGIQGTLLNTYDAAGRMTSSNESFVVRNFGYNLAGHQVREQHQVATSEGQRVEAVTWNATDRLGRIVLTRQPSHTVDAALSPATQQIRDRWGNVLETVDARGYRTNYRYNELNQVVRDERPLVAVVGENGASVWQRPVNEWYYDALGRLIGTRDANGNLRIQEYDAVGQQGRSSDGLGATTIYAYDALGQQRIVQNPAGYLTYNDYDALGRLVETGDLLPTATGTRSRNRLQSYVLNQNGDRTQVIDALGYATLYDYSGARQLIRTQTATGQTTNYGYDLMGRKNVENYGTVGASIQDRDGETVRLDELTWDYDVYGRLIDHNNLSGRDWNYDYIDTTGQLSAETQAGGPAGNAIRSYGYYPNGRIKAIYEGSATPAYRYEYDAAGNRTLEEVNIVDGGGQAVRTITRSWYDSNNRVSRVIQDDLVANKRIFDLSYSYDAVGNRRNVAATASYGPDSPGIPGTNAVPQVLQTPADRAVRRGMSSQFSLLFSELFRDAEQDPLTLQVSLENGQPLPSWLSVQRDPATGWITFTANPPANAADQDLRIKLTAYETNTPAQSASTVFNLYLRDNVAPRRHNDNTETLKVKTGDNWTRDLLATDFFYDLDAGDRLRLSLDNPAQLPSWLSWDQSAQAVVRLRGTAPTGTYTLQVRATDDKGQSQVKTLQIVVAPNNAPTGPGSLPSSFVVTDRDLDWSMPLPQVFADADGDRLTLTATGLPTWMSFQRTTVQGQTYLSLTGRPPLGTPSGQLYDIVFTATDTSGASRTATLRLTARAGNQRPQPPSTLPSPPTGVIGNINAYWYQLPPFTDPDGDALTYRLSELPPGLSFNAATRVISGNPTVAGVYNITVYVEDGVGGSAQVGMQIWVRANTAPQPTVIANQNAMVSVGWNYQMPERYDAEGDAVQYQFLGLPPGVSYNTTTRVVGGVPTTAGTYTVTVYSGDDYGAATSSQFVITVAPRPAQNLAPYINRQTPTIRWNVSTNDPNLKQMAILPADTFGDPDGDALTYQLLSPGWTYYVDGLGRHIIEHIPVARPTPGWVDIYPAVIRATDSKGAYVDMSFDIEVTTVYDGGGNPGGPADPASVPGGGTVLLFDMAPSQAAAANAPAAAPAPLGPTQSKSYWFTYDAENRIKINNGALRDGAIVLNQANENAYALNYDAAGNVVARVSLQPDPTVIASTGLLQTTIERSSYDLRGNRTEEYWEQTIRGGQMVGNGGLRKRMAYDANNRLITSRSYFGNGAYYQERLPEGEVITIEYGGWLFTAENYTYDADGRLVTQDAWGRPEGTDWIPPANNNSSVDQTSDLAALQWQSTTDYRRNDTDTTATGYDSANRLTTYRVKGLAPNGGLYIHTYTNTYQGWDSYQLASTSGTSSHSSFKPTTNTLTYDALGRLTSQREHTTLKGGGIDDRMRYYAYNGDGAVMQRREGKIDGNGQFVQDYSWGANGSGNYRLIHAGGVQQAELREANRNPMPGGGFVYLDQFVNLNGLGGYEAGDAGKAMPLPGETLRGLAQRIYGSQSMWYLIADANGLSDPAQELVPGVGLVVPKAMVSRNDASTFKPYNPAEAIGSTSPELPYIAPPSKDGCAAFNIIIMTVVAIAVAYATWGALSGPMGAVMSKIGAAVVTGAIAGAAASTASLAVGSMMGIASFNWRSVAAGAVTGAITGGIASQWGGVAEVLANSPLKAAGLAVTNSVVGAASDKLFNNGSFSWRNIAIGAGLQLGLSALALATARANSPTKTPINPNSPASSDASDTGSKGMYSRDSAVAATDGTLPGYRWVKGSDGSYFRVDNTTNQRVTAAQATGDVAKSDDIANAIRVDDIANAQRVTVRADPVPTGIHNFPAITVTTIKPEPVPTLSPYISQFMSEMRSRTNEQMGPPIATQLSQELRIAQRADLNPVKDMSSAIREGILNTLREKAGPRGIGHVFIGPLDDYLHTPEALASMFSARELLTTGGQAQAAGAFIENVNEEGWGAFAKRSAKAVGDAKDDFLHGNGETRGKVLFSALTSYSATKQLINRFSKSSLGATPDYSSLAPKLGGIGRTRNPQLLTRESTPAGFGNNEAVAAASADDALSASGVYDTVEIDLARAAQRARIMQNIEATRLGNAGIGEKFKRFEVIAEMNKLRYDMGLTSNTKWERNFAYMDFDIEGVSGRRFALSSSTNSPGMAPTPTERFFDTFSVRNTPRANDTEVKLLEELAWRYNPQRLARVEDVRGSVRITSELRICDSCDNVIRQFQTMFPNVEVLSPRTGPHTSIPQFD</sequence>
<dbReference type="Proteomes" id="UP000218824">
    <property type="component" value="Chromosome"/>
</dbReference>
<feature type="domain" description="Dystroglycan-type cadherin-like" evidence="4">
    <location>
        <begin position="3305"/>
        <end position="3408"/>
    </location>
</feature>
<dbReference type="KEGG" id="lem:LEN_1413"/>
<dbReference type="InterPro" id="IPR032721">
    <property type="entry name" value="Toxin-deaminase"/>
</dbReference>
<feature type="region of interest" description="Disordered" evidence="2">
    <location>
        <begin position="4360"/>
        <end position="4385"/>
    </location>
</feature>
<proteinExistence type="predicted"/>
<keyword evidence="3" id="KW-0472">Membrane</keyword>
<dbReference type="GO" id="GO:0005509">
    <property type="term" value="F:calcium ion binding"/>
    <property type="evidence" value="ECO:0007669"/>
    <property type="project" value="InterPro"/>
</dbReference>
<dbReference type="SMART" id="SM00736">
    <property type="entry name" value="CADG"/>
    <property type="match status" value="4"/>
</dbReference>
<dbReference type="InterPro" id="IPR050708">
    <property type="entry name" value="T6SS_VgrG/RHS"/>
</dbReference>
<keyword evidence="1" id="KW-0677">Repeat</keyword>
<evidence type="ECO:0000259" key="4">
    <source>
        <dbReference type="SMART" id="SM00736"/>
    </source>
</evidence>
<keyword evidence="3" id="KW-0812">Transmembrane</keyword>
<dbReference type="RefSeq" id="WP_096377162.1">
    <property type="nucleotide sequence ID" value="NZ_AP014940.1"/>
</dbReference>
<dbReference type="PANTHER" id="PTHR32305:SF15">
    <property type="entry name" value="PROTEIN RHSA-RELATED"/>
    <property type="match status" value="1"/>
</dbReference>
<dbReference type="SUPFAM" id="SSF69304">
    <property type="entry name" value="Tricorn protease N-terminal domain"/>
    <property type="match status" value="1"/>
</dbReference>
<dbReference type="EMBL" id="AP014940">
    <property type="protein sequence ID" value="BAV96900.1"/>
    <property type="molecule type" value="Genomic_DNA"/>
</dbReference>
<evidence type="ECO:0000256" key="2">
    <source>
        <dbReference type="SAM" id="MobiDB-lite"/>
    </source>
</evidence>
<dbReference type="GeneID" id="83063289"/>
<feature type="domain" description="Dystroglycan-type cadherin-like" evidence="4">
    <location>
        <begin position="3213"/>
        <end position="3304"/>
    </location>
</feature>
<feature type="domain" description="Dystroglycan-type cadherin-like" evidence="4">
    <location>
        <begin position="3099"/>
        <end position="3204"/>
    </location>
</feature>
<dbReference type="PANTHER" id="PTHR32305">
    <property type="match status" value="1"/>
</dbReference>
<dbReference type="Pfam" id="PF05345">
    <property type="entry name" value="He_PIG"/>
    <property type="match status" value="4"/>
</dbReference>
<dbReference type="InterPro" id="IPR056823">
    <property type="entry name" value="TEN-like_YD-shell"/>
</dbReference>
<dbReference type="Pfam" id="PF25023">
    <property type="entry name" value="TEN_YD-shell"/>
    <property type="match status" value="1"/>
</dbReference>
<evidence type="ECO:0000313" key="6">
    <source>
        <dbReference type="Proteomes" id="UP000218824"/>
    </source>
</evidence>
<dbReference type="Gene3D" id="2.60.40.10">
    <property type="entry name" value="Immunoglobulins"/>
    <property type="match status" value="5"/>
</dbReference>
<accession>A0AAU9ACZ4</accession>
<dbReference type="Pfam" id="PF14424">
    <property type="entry name" value="Toxin-deaminase"/>
    <property type="match status" value="1"/>
</dbReference>
<dbReference type="GO" id="GO:0016020">
    <property type="term" value="C:membrane"/>
    <property type="evidence" value="ECO:0007669"/>
    <property type="project" value="InterPro"/>
</dbReference>
<dbReference type="InterPro" id="IPR006644">
    <property type="entry name" value="Cadg"/>
</dbReference>
<dbReference type="Gene3D" id="2.180.10.10">
    <property type="entry name" value="RHS repeat-associated core"/>
    <property type="match status" value="9"/>
</dbReference>
<dbReference type="InterPro" id="IPR031325">
    <property type="entry name" value="RHS_repeat"/>
</dbReference>
<dbReference type="Pfam" id="PF05593">
    <property type="entry name" value="RHS_repeat"/>
    <property type="match status" value="7"/>
</dbReference>
<feature type="transmembrane region" description="Helical" evidence="3">
    <location>
        <begin position="4245"/>
        <end position="4269"/>
    </location>
</feature>